<dbReference type="OrthoDB" id="24144at10239"/>
<name>E1A218_9CAUD</name>
<evidence type="ECO:0000313" key="1">
    <source>
        <dbReference type="EMBL" id="ADM80107.1"/>
    </source>
</evidence>
<organism evidence="1 2">
    <name type="scientific">Aeromonas phage phiAS5</name>
    <dbReference type="NCBI Taxonomy" id="879630"/>
    <lineage>
        <taxon>Viruses</taxon>
        <taxon>Duplodnaviria</taxon>
        <taxon>Heunggongvirae</taxon>
        <taxon>Uroviricota</taxon>
        <taxon>Caudoviricetes</taxon>
        <taxon>Pantevenvirales</taxon>
        <taxon>Straboviridae</taxon>
        <taxon>Chrysonvirus</taxon>
        <taxon>Chrysonvirus as5</taxon>
    </lineage>
</organism>
<evidence type="ECO:0000313" key="2">
    <source>
        <dbReference type="Proteomes" id="UP000002236"/>
    </source>
</evidence>
<dbReference type="EMBL" id="HM452126">
    <property type="protein sequence ID" value="ADM80107.1"/>
    <property type="molecule type" value="Genomic_DNA"/>
</dbReference>
<dbReference type="KEGG" id="vg:9861671"/>
<reference evidence="1 2" key="1">
    <citation type="journal article" date="2012" name="Vet. Microbiol.">
        <title>Complete genome sequence and characterization of a broad-host range T4-like bacteriophage phiAS5 infecting Aeromonas salmonicida subsp. salmonicida.</title>
        <authorList>
            <person name="Kim J.H."/>
            <person name="Son J.S."/>
            <person name="Choi Y.J."/>
            <person name="Choresca C.H.Jr."/>
            <person name="Shin S.P."/>
            <person name="Han J.E."/>
            <person name="Jun J.W."/>
            <person name="Park S.C."/>
        </authorList>
    </citation>
    <scope>NUCLEOTIDE SEQUENCE [LARGE SCALE GENOMIC DNA]</scope>
</reference>
<accession>E1A218</accession>
<dbReference type="GeneID" id="9861671"/>
<protein>
    <submittedName>
        <fullName evidence="1">Uncharacterized protein</fullName>
    </submittedName>
</protein>
<sequence length="96" mass="11392">MNMEIQAKFDELAKQFNVNAEAVKRMTDGVLSRIEYFGKERFVALSSEEQRAVLHEAVIHWFNAQQKLTNDYLMNRNGCRDRLQKEVWNEIKKSQK</sequence>
<dbReference type="Proteomes" id="UP000002236">
    <property type="component" value="Segment"/>
</dbReference>
<keyword evidence="2" id="KW-1185">Reference proteome</keyword>
<proteinExistence type="predicted"/>
<dbReference type="RefSeq" id="YP_003969553.1">
    <property type="nucleotide sequence ID" value="NC_014636.1"/>
</dbReference>
<gene>
    <name evidence="1" type="ORF">phiAS5_ORF0264</name>
</gene>